<dbReference type="EMBL" id="BABT02000004">
    <property type="protein sequence ID" value="GAA93413.1"/>
    <property type="molecule type" value="Genomic_DNA"/>
</dbReference>
<feature type="region of interest" description="Disordered" evidence="1">
    <location>
        <begin position="1"/>
        <end position="33"/>
    </location>
</feature>
<keyword evidence="3" id="KW-1185">Reference proteome</keyword>
<reference evidence="2 3" key="2">
    <citation type="journal article" date="2012" name="Open Biol.">
        <title>Characteristics of nucleosomes and linker DNA regions on the genome of the basidiomycete Mixia osmundae revealed by mono- and dinucleosome mapping.</title>
        <authorList>
            <person name="Nishida H."/>
            <person name="Kondo S."/>
            <person name="Matsumoto T."/>
            <person name="Suzuki Y."/>
            <person name="Yoshikawa H."/>
            <person name="Taylor T.D."/>
            <person name="Sugiyama J."/>
        </authorList>
    </citation>
    <scope>NUCLEOTIDE SEQUENCE [LARGE SCALE GENOMIC DNA]</scope>
    <source>
        <strain evidence="3">CBS 9802 / IAM 14324 / JCM 22182 / KY 12970</strain>
    </source>
</reference>
<sequence length="70" mass="7530">MRALQYDLHGSHTRDEIARGSSSCSDKESGPSERTEAGLCVRALLLDSHALPVSSLLVFLFDVTDVAAQV</sequence>
<dbReference type="AlphaFoldDB" id="G7DS53"/>
<comment type="caution">
    <text evidence="2">The sequence shown here is derived from an EMBL/GenBank/DDBJ whole genome shotgun (WGS) entry which is preliminary data.</text>
</comment>
<feature type="compositionally biased region" description="Basic and acidic residues" evidence="1">
    <location>
        <begin position="9"/>
        <end position="18"/>
    </location>
</feature>
<accession>G7DS53</accession>
<name>G7DS53_MIXOS</name>
<gene>
    <name evidence="2" type="primary">Mo00054</name>
    <name evidence="2" type="ORF">E5Q_00054</name>
</gene>
<proteinExistence type="predicted"/>
<dbReference type="Proteomes" id="UP000009131">
    <property type="component" value="Unassembled WGS sequence"/>
</dbReference>
<reference evidence="2 3" key="1">
    <citation type="journal article" date="2011" name="J. Gen. Appl. Microbiol.">
        <title>Draft genome sequencing of the enigmatic basidiomycete Mixia osmundae.</title>
        <authorList>
            <person name="Nishida H."/>
            <person name="Nagatsuka Y."/>
            <person name="Sugiyama J."/>
        </authorList>
    </citation>
    <scope>NUCLEOTIDE SEQUENCE [LARGE SCALE GENOMIC DNA]</scope>
    <source>
        <strain evidence="3">CBS 9802 / IAM 14324 / JCM 22182 / KY 12970</strain>
    </source>
</reference>
<evidence type="ECO:0000313" key="2">
    <source>
        <dbReference type="EMBL" id="GAA93413.1"/>
    </source>
</evidence>
<evidence type="ECO:0000313" key="3">
    <source>
        <dbReference type="Proteomes" id="UP000009131"/>
    </source>
</evidence>
<dbReference type="HOGENOM" id="CLU_2758338_0_0_1"/>
<dbReference type="InParanoid" id="G7DS53"/>
<organism evidence="2 3">
    <name type="scientific">Mixia osmundae (strain CBS 9802 / IAM 14324 / JCM 22182 / KY 12970)</name>
    <dbReference type="NCBI Taxonomy" id="764103"/>
    <lineage>
        <taxon>Eukaryota</taxon>
        <taxon>Fungi</taxon>
        <taxon>Dikarya</taxon>
        <taxon>Basidiomycota</taxon>
        <taxon>Pucciniomycotina</taxon>
        <taxon>Mixiomycetes</taxon>
        <taxon>Mixiales</taxon>
        <taxon>Mixiaceae</taxon>
        <taxon>Mixia</taxon>
    </lineage>
</organism>
<protein>
    <submittedName>
        <fullName evidence="2">Uncharacterized protein</fullName>
    </submittedName>
</protein>
<evidence type="ECO:0000256" key="1">
    <source>
        <dbReference type="SAM" id="MobiDB-lite"/>
    </source>
</evidence>